<dbReference type="EMBL" id="FP929072">
    <property type="protein sequence ID" value="CBX91448.1"/>
    <property type="molecule type" value="Genomic_DNA"/>
</dbReference>
<keyword evidence="3" id="KW-1185">Reference proteome</keyword>
<proteinExistence type="predicted"/>
<dbReference type="AlphaFoldDB" id="E4ZJ17"/>
<accession>E4ZJ17</accession>
<feature type="region of interest" description="Disordered" evidence="1">
    <location>
        <begin position="1"/>
        <end position="49"/>
    </location>
</feature>
<reference evidence="3" key="1">
    <citation type="journal article" date="2011" name="Nat. Commun.">
        <title>Effector diversification within compartments of the Leptosphaeria maculans genome affected by Repeat-Induced Point mutations.</title>
        <authorList>
            <person name="Rouxel T."/>
            <person name="Grandaubert J."/>
            <person name="Hane J.K."/>
            <person name="Hoede C."/>
            <person name="van de Wouw A.P."/>
            <person name="Couloux A."/>
            <person name="Dominguez V."/>
            <person name="Anthouard V."/>
            <person name="Bally P."/>
            <person name="Bourras S."/>
            <person name="Cozijnsen A.J."/>
            <person name="Ciuffetti L.M."/>
            <person name="Degrave A."/>
            <person name="Dilmaghani A."/>
            <person name="Duret L."/>
            <person name="Fudal I."/>
            <person name="Goodwin S.B."/>
            <person name="Gout L."/>
            <person name="Glaser N."/>
            <person name="Linglin J."/>
            <person name="Kema G.H.J."/>
            <person name="Lapalu N."/>
            <person name="Lawrence C.B."/>
            <person name="May K."/>
            <person name="Meyer M."/>
            <person name="Ollivier B."/>
            <person name="Poulain J."/>
            <person name="Schoch C.L."/>
            <person name="Simon A."/>
            <person name="Spatafora J.W."/>
            <person name="Stachowiak A."/>
            <person name="Turgeon B.G."/>
            <person name="Tyler B.M."/>
            <person name="Vincent D."/>
            <person name="Weissenbach J."/>
            <person name="Amselem J."/>
            <person name="Quesneville H."/>
            <person name="Oliver R.P."/>
            <person name="Wincker P."/>
            <person name="Balesdent M.-H."/>
            <person name="Howlett B.J."/>
        </authorList>
    </citation>
    <scope>NUCLEOTIDE SEQUENCE [LARGE SCALE GENOMIC DNA]</scope>
    <source>
        <strain evidence="3">JN3 / isolate v23.1.3 / race Av1-4-5-6-7-8</strain>
    </source>
</reference>
<dbReference type="VEuPathDB" id="FungiDB:LEMA_P069560.1"/>
<sequence>MGGHIISQALRDKGKRVGWGKKSKDYKDKEEEEEEEEEQGDREKKKTPK</sequence>
<organism evidence="3">
    <name type="scientific">Leptosphaeria maculans (strain JN3 / isolate v23.1.3 / race Av1-4-5-6-7-8)</name>
    <name type="common">Blackleg fungus</name>
    <name type="synonym">Phoma lingam</name>
    <dbReference type="NCBI Taxonomy" id="985895"/>
    <lineage>
        <taxon>Eukaryota</taxon>
        <taxon>Fungi</taxon>
        <taxon>Dikarya</taxon>
        <taxon>Ascomycota</taxon>
        <taxon>Pezizomycotina</taxon>
        <taxon>Dothideomycetes</taxon>
        <taxon>Pleosporomycetidae</taxon>
        <taxon>Pleosporales</taxon>
        <taxon>Pleosporineae</taxon>
        <taxon>Leptosphaeriaceae</taxon>
        <taxon>Plenodomus</taxon>
        <taxon>Plenodomus lingam/Leptosphaeria maculans species complex</taxon>
    </lineage>
</organism>
<feature type="compositionally biased region" description="Acidic residues" evidence="1">
    <location>
        <begin position="30"/>
        <end position="40"/>
    </location>
</feature>
<gene>
    <name evidence="2" type="ORF">LEMA_P069560.1</name>
</gene>
<dbReference type="HOGENOM" id="CLU_3143354_0_0_1"/>
<name>E4ZJ17_LEPMJ</name>
<dbReference type="InParanoid" id="E4ZJ17"/>
<dbReference type="Proteomes" id="UP000002668">
    <property type="component" value="Genome"/>
</dbReference>
<evidence type="ECO:0000313" key="2">
    <source>
        <dbReference type="EMBL" id="CBX91448.1"/>
    </source>
</evidence>
<evidence type="ECO:0000313" key="3">
    <source>
        <dbReference type="Proteomes" id="UP000002668"/>
    </source>
</evidence>
<protein>
    <submittedName>
        <fullName evidence="2">Predicted protein</fullName>
    </submittedName>
</protein>
<evidence type="ECO:0000256" key="1">
    <source>
        <dbReference type="SAM" id="MobiDB-lite"/>
    </source>
</evidence>